<dbReference type="Pfam" id="PF02566">
    <property type="entry name" value="OsmC"/>
    <property type="match status" value="1"/>
</dbReference>
<gene>
    <name evidence="1" type="ORF">GGR27_002818</name>
</gene>
<dbReference type="SUPFAM" id="SSF82784">
    <property type="entry name" value="OsmC-like"/>
    <property type="match status" value="1"/>
</dbReference>
<dbReference type="RefSeq" id="WP_168038266.1">
    <property type="nucleotide sequence ID" value="NZ_JAATJH010000004.1"/>
</dbReference>
<proteinExistence type="predicted"/>
<dbReference type="EMBL" id="JAATJH010000004">
    <property type="protein sequence ID" value="NJC27305.1"/>
    <property type="molecule type" value="Genomic_DNA"/>
</dbReference>
<organism evidence="1 2">
    <name type="scientific">Neolewinella antarctica</name>
    <dbReference type="NCBI Taxonomy" id="442734"/>
    <lineage>
        <taxon>Bacteria</taxon>
        <taxon>Pseudomonadati</taxon>
        <taxon>Bacteroidota</taxon>
        <taxon>Saprospiria</taxon>
        <taxon>Saprospirales</taxon>
        <taxon>Lewinellaceae</taxon>
        <taxon>Neolewinella</taxon>
    </lineage>
</organism>
<accession>A0ABX0XDZ4</accession>
<keyword evidence="2" id="KW-1185">Reference proteome</keyword>
<dbReference type="InterPro" id="IPR015946">
    <property type="entry name" value="KH_dom-like_a/b"/>
</dbReference>
<evidence type="ECO:0000313" key="1">
    <source>
        <dbReference type="EMBL" id="NJC27305.1"/>
    </source>
</evidence>
<dbReference type="Proteomes" id="UP000770785">
    <property type="component" value="Unassembled WGS sequence"/>
</dbReference>
<dbReference type="InterPro" id="IPR036102">
    <property type="entry name" value="OsmC/Ohrsf"/>
</dbReference>
<reference evidence="1 2" key="1">
    <citation type="submission" date="2020-03" db="EMBL/GenBank/DDBJ databases">
        <title>Genomic Encyclopedia of Type Strains, Phase IV (KMG-IV): sequencing the most valuable type-strain genomes for metagenomic binning, comparative biology and taxonomic classification.</title>
        <authorList>
            <person name="Goeker M."/>
        </authorList>
    </citation>
    <scope>NUCLEOTIDE SEQUENCE [LARGE SCALE GENOMIC DNA]</scope>
    <source>
        <strain evidence="1 2">DSM 105096</strain>
    </source>
</reference>
<dbReference type="Gene3D" id="3.30.300.20">
    <property type="match status" value="1"/>
</dbReference>
<comment type="caution">
    <text evidence="1">The sequence shown here is derived from an EMBL/GenBank/DDBJ whole genome shotgun (WGS) entry which is preliminary data.</text>
</comment>
<sequence length="156" mass="17025">MAGTHKYKVNVAWTGNLGSGTLDYRAYSRDHVIGVEGKEEIDASSDPKFLGDDSRINPEELFLASISSCHMLWYLHLASVNGITVLDYEDDAKGTMKDSIEGGGQFTSVTLRPRITIAQVDKLDRARTLHAEAGKKCFIANSIKVEVAHEGEIIAG</sequence>
<dbReference type="PANTHER" id="PTHR42830:SF2">
    <property type="entry name" value="OSMC_OHR FAMILY PROTEIN"/>
    <property type="match status" value="1"/>
</dbReference>
<dbReference type="PANTHER" id="PTHR42830">
    <property type="entry name" value="OSMOTICALLY INDUCIBLE FAMILY PROTEIN"/>
    <property type="match status" value="1"/>
</dbReference>
<evidence type="ECO:0000313" key="2">
    <source>
        <dbReference type="Proteomes" id="UP000770785"/>
    </source>
</evidence>
<protein>
    <submittedName>
        <fullName evidence="1">Organic hydroperoxide reductase OsmC/OhrA</fullName>
    </submittedName>
</protein>
<name>A0ABX0XDZ4_9BACT</name>
<dbReference type="InterPro" id="IPR052707">
    <property type="entry name" value="OsmC_Ohr_Peroxiredoxin"/>
</dbReference>
<dbReference type="InterPro" id="IPR003718">
    <property type="entry name" value="OsmC/Ohr_fam"/>
</dbReference>